<comment type="caution">
    <text evidence="2">The sequence shown here is derived from an EMBL/GenBank/DDBJ whole genome shotgun (WGS) entry which is preliminary data.</text>
</comment>
<dbReference type="Gene3D" id="3.40.50.1820">
    <property type="entry name" value="alpha/beta hydrolase"/>
    <property type="match status" value="1"/>
</dbReference>
<sequence>MAQPKSNAKPASGGGLTRMLVAGIPVLLLALFLYQPGAREAIFGRNDEHPSVTIRQGTVVGRLIDDGKFPEPIEGFMGIPFALPPVNDRRFRPAEPVPSGNGTLEAFYMGPRCPGKQLVPFLDDPLLGPDTESEDCLTINIWRPRGHNASKKKLPVSVLIPGGAFNRGAARMHNTHTMLAHSPEPFVAVSMQYRIGVFGGLNTKLTEKEGLLNLGLRDMYVALEWVQENIEAFGGNPDDVTIMGLSAAAHGIGHLVMDIKQPKKLYHKAIMDSGAHTARAIHPPSASLNTQHFREFLDLTPCGHYKDLENPEILTCLRALSSETVDKAGKEVFARSDPSVRWAWQPVLDGQIISRRPLDAWKSGKWNKIPLLAGSAHNEGSYYVPKKASSSSDFTDFFRILLPHLSKAELGELEALYPDPDVDPTSPYADPILPRYGAGSQFRRMEAAYGHYAYTCPVRQTAIWGSANAPPDPPVFLYHWALNKTALLGANHGDQMRYQTYNPEVREISAAQDEVSGKFHAYCVSFITRGDPSALKKGKFADREEWTAWQDGKPSTMILGEGNDERAGGTNSGVAAQMRDYKWGEKECEFWWRISAKFED</sequence>
<keyword evidence="3" id="KW-1185">Reference proteome</keyword>
<dbReference type="SUPFAM" id="SSF53474">
    <property type="entry name" value="alpha/beta-Hydrolases"/>
    <property type="match status" value="1"/>
</dbReference>
<organism evidence="2 3">
    <name type="scientific">Plectosphaerella cucumerina</name>
    <dbReference type="NCBI Taxonomy" id="40658"/>
    <lineage>
        <taxon>Eukaryota</taxon>
        <taxon>Fungi</taxon>
        <taxon>Dikarya</taxon>
        <taxon>Ascomycota</taxon>
        <taxon>Pezizomycotina</taxon>
        <taxon>Sordariomycetes</taxon>
        <taxon>Hypocreomycetidae</taxon>
        <taxon>Glomerellales</taxon>
        <taxon>Plectosphaerellaceae</taxon>
        <taxon>Plectosphaerella</taxon>
    </lineage>
</organism>
<evidence type="ECO:0000313" key="2">
    <source>
        <dbReference type="EMBL" id="KAH7347273.1"/>
    </source>
</evidence>
<dbReference type="InterPro" id="IPR050309">
    <property type="entry name" value="Type-B_Carboxylest/Lipase"/>
</dbReference>
<proteinExistence type="predicted"/>
<dbReference type="InterPro" id="IPR019819">
    <property type="entry name" value="Carboxylesterase_B_CS"/>
</dbReference>
<dbReference type="InterPro" id="IPR002018">
    <property type="entry name" value="CarbesteraseB"/>
</dbReference>
<dbReference type="InterPro" id="IPR029058">
    <property type="entry name" value="AB_hydrolase_fold"/>
</dbReference>
<reference evidence="2" key="1">
    <citation type="journal article" date="2021" name="Nat. Commun.">
        <title>Genetic determinants of endophytism in the Arabidopsis root mycobiome.</title>
        <authorList>
            <person name="Mesny F."/>
            <person name="Miyauchi S."/>
            <person name="Thiergart T."/>
            <person name="Pickel B."/>
            <person name="Atanasova L."/>
            <person name="Karlsson M."/>
            <person name="Huettel B."/>
            <person name="Barry K.W."/>
            <person name="Haridas S."/>
            <person name="Chen C."/>
            <person name="Bauer D."/>
            <person name="Andreopoulos W."/>
            <person name="Pangilinan J."/>
            <person name="LaButti K."/>
            <person name="Riley R."/>
            <person name="Lipzen A."/>
            <person name="Clum A."/>
            <person name="Drula E."/>
            <person name="Henrissat B."/>
            <person name="Kohler A."/>
            <person name="Grigoriev I.V."/>
            <person name="Martin F.M."/>
            <person name="Hacquard S."/>
        </authorList>
    </citation>
    <scope>NUCLEOTIDE SEQUENCE</scope>
    <source>
        <strain evidence="2">MPI-CAGE-AT-0016</strain>
    </source>
</reference>
<dbReference type="PANTHER" id="PTHR11559">
    <property type="entry name" value="CARBOXYLESTERASE"/>
    <property type="match status" value="1"/>
</dbReference>
<dbReference type="GO" id="GO:0016787">
    <property type="term" value="F:hydrolase activity"/>
    <property type="evidence" value="ECO:0007669"/>
    <property type="project" value="UniProtKB-KW"/>
</dbReference>
<evidence type="ECO:0000259" key="1">
    <source>
        <dbReference type="Pfam" id="PF00135"/>
    </source>
</evidence>
<evidence type="ECO:0000313" key="3">
    <source>
        <dbReference type="Proteomes" id="UP000813385"/>
    </source>
</evidence>
<gene>
    <name evidence="2" type="ORF">B0T11DRAFT_247731</name>
</gene>
<name>A0A8K0T1D2_9PEZI</name>
<feature type="domain" description="Carboxylesterase type B" evidence="1">
    <location>
        <begin position="49"/>
        <end position="557"/>
    </location>
</feature>
<dbReference type="AlphaFoldDB" id="A0A8K0T1D2"/>
<keyword evidence="2" id="KW-0378">Hydrolase</keyword>
<dbReference type="EMBL" id="JAGPXD010000007">
    <property type="protein sequence ID" value="KAH7347273.1"/>
    <property type="molecule type" value="Genomic_DNA"/>
</dbReference>
<protein>
    <submittedName>
        <fullName evidence="2">Alpha/Beta hydrolase protein</fullName>
    </submittedName>
</protein>
<dbReference type="PROSITE" id="PS00941">
    <property type="entry name" value="CARBOXYLESTERASE_B_2"/>
    <property type="match status" value="1"/>
</dbReference>
<dbReference type="Pfam" id="PF00135">
    <property type="entry name" value="COesterase"/>
    <property type="match status" value="1"/>
</dbReference>
<accession>A0A8K0T1D2</accession>
<dbReference type="Proteomes" id="UP000813385">
    <property type="component" value="Unassembled WGS sequence"/>
</dbReference>
<dbReference type="OrthoDB" id="408631at2759"/>